<dbReference type="Proteomes" id="UP000189941">
    <property type="component" value="Unassembled WGS sequence"/>
</dbReference>
<dbReference type="PANTHER" id="PTHR10772:SF63">
    <property type="entry name" value="20 KDA CHAPERONIN, CHLOROPLASTIC"/>
    <property type="match status" value="1"/>
</dbReference>
<dbReference type="SMART" id="SM00883">
    <property type="entry name" value="Cpn10"/>
    <property type="match status" value="1"/>
</dbReference>
<dbReference type="FunFam" id="2.30.33.40:FF:000001">
    <property type="entry name" value="10 kDa chaperonin"/>
    <property type="match status" value="1"/>
</dbReference>
<dbReference type="GO" id="GO:0051087">
    <property type="term" value="F:protein-folding chaperone binding"/>
    <property type="evidence" value="ECO:0007669"/>
    <property type="project" value="TreeGrafter"/>
</dbReference>
<dbReference type="CDD" id="cd00320">
    <property type="entry name" value="cpn10"/>
    <property type="match status" value="1"/>
</dbReference>
<dbReference type="AlphaFoldDB" id="A0A1T4P3Q7"/>
<comment type="subcellular location">
    <subcellularLocation>
        <location evidence="3">Cytoplasm</location>
    </subcellularLocation>
</comment>
<comment type="function">
    <text evidence="3 4">Together with the chaperonin GroEL, plays an essential role in assisting protein folding. The GroEL-GroES system forms a nano-cage that allows encapsulation of the non-native substrate proteins and provides a physical environment optimized to promote and accelerate protein folding. GroES binds to the apical surface of the GroEL ring, thereby capping the opening of the GroEL channel.</text>
</comment>
<dbReference type="InterPro" id="IPR037124">
    <property type="entry name" value="Chaperonin_GroES_sf"/>
</dbReference>
<dbReference type="STRING" id="1121925.SAMN02746011_01936"/>
<dbReference type="GO" id="GO:0005737">
    <property type="term" value="C:cytoplasm"/>
    <property type="evidence" value="ECO:0007669"/>
    <property type="project" value="UniProtKB-SubCell"/>
</dbReference>
<keyword evidence="6" id="KW-1185">Reference proteome</keyword>
<accession>A0A1T4P3Q7</accession>
<organism evidence="5 6">
    <name type="scientific">Globicatella sulfidifaciens DSM 15739</name>
    <dbReference type="NCBI Taxonomy" id="1121925"/>
    <lineage>
        <taxon>Bacteria</taxon>
        <taxon>Bacillati</taxon>
        <taxon>Bacillota</taxon>
        <taxon>Bacilli</taxon>
        <taxon>Lactobacillales</taxon>
        <taxon>Aerococcaceae</taxon>
        <taxon>Globicatella</taxon>
    </lineage>
</organism>
<keyword evidence="2 3" id="KW-0143">Chaperone</keyword>
<evidence type="ECO:0000313" key="5">
    <source>
        <dbReference type="EMBL" id="SJZ85886.1"/>
    </source>
</evidence>
<reference evidence="6" key="1">
    <citation type="submission" date="2017-02" db="EMBL/GenBank/DDBJ databases">
        <authorList>
            <person name="Varghese N."/>
            <person name="Submissions S."/>
        </authorList>
    </citation>
    <scope>NUCLEOTIDE SEQUENCE [LARGE SCALE GENOMIC DNA]</scope>
    <source>
        <strain evidence="6">DSM 15739</strain>
    </source>
</reference>
<dbReference type="Gene3D" id="2.30.33.40">
    <property type="entry name" value="GroES chaperonin"/>
    <property type="match status" value="1"/>
</dbReference>
<dbReference type="OrthoDB" id="9806791at2"/>
<keyword evidence="3" id="KW-0963">Cytoplasm</keyword>
<dbReference type="Pfam" id="PF00166">
    <property type="entry name" value="Cpn10"/>
    <property type="match status" value="1"/>
</dbReference>
<evidence type="ECO:0000256" key="1">
    <source>
        <dbReference type="ARBA" id="ARBA00006975"/>
    </source>
</evidence>
<dbReference type="PRINTS" id="PR00297">
    <property type="entry name" value="CHAPERONIN10"/>
</dbReference>
<proteinExistence type="inferred from homology"/>
<dbReference type="EMBL" id="FUWO01000028">
    <property type="protein sequence ID" value="SJZ85886.1"/>
    <property type="molecule type" value="Genomic_DNA"/>
</dbReference>
<gene>
    <name evidence="3" type="primary">groES</name>
    <name evidence="3" type="synonym">groS</name>
    <name evidence="5" type="ORF">SAMN02746011_01936</name>
</gene>
<dbReference type="InterPro" id="IPR020818">
    <property type="entry name" value="Chaperonin_GroES"/>
</dbReference>
<evidence type="ECO:0000313" key="6">
    <source>
        <dbReference type="Proteomes" id="UP000189941"/>
    </source>
</evidence>
<protein>
    <recommendedName>
        <fullName evidence="3">Co-chaperonin GroES</fullName>
    </recommendedName>
    <alternativeName>
        <fullName evidence="3">10 kDa chaperonin</fullName>
    </alternativeName>
    <alternativeName>
        <fullName evidence="3">Chaperonin-10</fullName>
        <shortName evidence="3">Cpn10</shortName>
    </alternativeName>
</protein>
<name>A0A1T4P3Q7_9LACT</name>
<sequence length="89" mass="9496">MMLKPLGKRVLIKLESNEKVSTGGLVLASAAKEKPTQGEIIALGQLVTDEDIVKAGDVVLFNEFSGTTITHEGTDYLVIDLEEVLAILG</sequence>
<evidence type="ECO:0000256" key="2">
    <source>
        <dbReference type="ARBA" id="ARBA00023186"/>
    </source>
</evidence>
<dbReference type="SUPFAM" id="SSF50129">
    <property type="entry name" value="GroES-like"/>
    <property type="match status" value="1"/>
</dbReference>
<evidence type="ECO:0000256" key="3">
    <source>
        <dbReference type="HAMAP-Rule" id="MF_00580"/>
    </source>
</evidence>
<dbReference type="PANTHER" id="PTHR10772">
    <property type="entry name" value="10 KDA HEAT SHOCK PROTEIN"/>
    <property type="match status" value="1"/>
</dbReference>
<comment type="similarity">
    <text evidence="1 3 4">Belongs to the GroES chaperonin family.</text>
</comment>
<dbReference type="GO" id="GO:0005524">
    <property type="term" value="F:ATP binding"/>
    <property type="evidence" value="ECO:0007669"/>
    <property type="project" value="InterPro"/>
</dbReference>
<dbReference type="HAMAP" id="MF_00580">
    <property type="entry name" value="CH10"/>
    <property type="match status" value="1"/>
</dbReference>
<dbReference type="GO" id="GO:0051082">
    <property type="term" value="F:unfolded protein binding"/>
    <property type="evidence" value="ECO:0007669"/>
    <property type="project" value="TreeGrafter"/>
</dbReference>
<comment type="subunit">
    <text evidence="3">Heptamer of 7 subunits arranged in a ring. Interacts with the chaperonin GroEL.</text>
</comment>
<evidence type="ECO:0000256" key="4">
    <source>
        <dbReference type="RuleBase" id="RU000535"/>
    </source>
</evidence>
<dbReference type="InterPro" id="IPR011032">
    <property type="entry name" value="GroES-like_sf"/>
</dbReference>
<dbReference type="RefSeq" id="WP_078756596.1">
    <property type="nucleotide sequence ID" value="NZ_FUWO01000028.1"/>
</dbReference>
<dbReference type="GO" id="GO:0046872">
    <property type="term" value="F:metal ion binding"/>
    <property type="evidence" value="ECO:0007669"/>
    <property type="project" value="TreeGrafter"/>
</dbReference>
<dbReference type="GO" id="GO:0044183">
    <property type="term" value="F:protein folding chaperone"/>
    <property type="evidence" value="ECO:0007669"/>
    <property type="project" value="InterPro"/>
</dbReference>